<dbReference type="SUPFAM" id="SSF51011">
    <property type="entry name" value="Glycosyl hydrolase domain"/>
    <property type="match status" value="1"/>
</dbReference>
<dbReference type="RefSeq" id="WP_101288469.1">
    <property type="nucleotide sequence ID" value="NZ_FOUQ01000003.1"/>
</dbReference>
<dbReference type="Gene3D" id="2.60.40.1180">
    <property type="entry name" value="Golgi alpha-mannosidase II"/>
    <property type="match status" value="1"/>
</dbReference>
<dbReference type="SUPFAM" id="SSF51445">
    <property type="entry name" value="(Trans)glycosidases"/>
    <property type="match status" value="1"/>
</dbReference>
<organism evidence="6 7">
    <name type="scientific">Pleomorphomonas diazotrophica</name>
    <dbReference type="NCBI Taxonomy" id="1166257"/>
    <lineage>
        <taxon>Bacteria</taxon>
        <taxon>Pseudomonadati</taxon>
        <taxon>Pseudomonadota</taxon>
        <taxon>Alphaproteobacteria</taxon>
        <taxon>Hyphomicrobiales</taxon>
        <taxon>Pleomorphomonadaceae</taxon>
        <taxon>Pleomorphomonas</taxon>
    </lineage>
</organism>
<comment type="similarity">
    <text evidence="1">Belongs to the glycosyl hydrolase 13 family.</text>
</comment>
<evidence type="ECO:0000256" key="2">
    <source>
        <dbReference type="ARBA" id="ARBA00022801"/>
    </source>
</evidence>
<evidence type="ECO:0000256" key="3">
    <source>
        <dbReference type="ARBA" id="ARBA00023295"/>
    </source>
</evidence>
<dbReference type="GO" id="GO:0005980">
    <property type="term" value="P:glycogen catabolic process"/>
    <property type="evidence" value="ECO:0007669"/>
    <property type="project" value="InterPro"/>
</dbReference>
<keyword evidence="7" id="KW-1185">Reference proteome</keyword>
<dbReference type="Gene3D" id="3.20.20.80">
    <property type="entry name" value="Glycosidases"/>
    <property type="match status" value="1"/>
</dbReference>
<proteinExistence type="inferred from homology"/>
<protein>
    <submittedName>
        <fullName evidence="6">Glycogen debranching enzyme GlgX</fullName>
    </submittedName>
</protein>
<gene>
    <name evidence="6" type="primary">glgX</name>
    <name evidence="6" type="ORF">CXZ10_07205</name>
</gene>
<dbReference type="OrthoDB" id="3236218at2"/>
<dbReference type="PANTHER" id="PTHR43002">
    <property type="entry name" value="GLYCOGEN DEBRANCHING ENZYME"/>
    <property type="match status" value="1"/>
</dbReference>
<dbReference type="SUPFAM" id="SSF81296">
    <property type="entry name" value="E set domains"/>
    <property type="match status" value="1"/>
</dbReference>
<dbReference type="InterPro" id="IPR006047">
    <property type="entry name" value="GH13_cat_dom"/>
</dbReference>
<evidence type="ECO:0000313" key="7">
    <source>
        <dbReference type="Proteomes" id="UP000233491"/>
    </source>
</evidence>
<feature type="compositionally biased region" description="Low complexity" evidence="4">
    <location>
        <begin position="690"/>
        <end position="701"/>
    </location>
</feature>
<dbReference type="SMART" id="SM00642">
    <property type="entry name" value="Aamy"/>
    <property type="match status" value="1"/>
</dbReference>
<dbReference type="Pfam" id="PF02922">
    <property type="entry name" value="CBM_48"/>
    <property type="match status" value="1"/>
</dbReference>
<feature type="region of interest" description="Disordered" evidence="4">
    <location>
        <begin position="467"/>
        <end position="491"/>
    </location>
</feature>
<dbReference type="EMBL" id="PJNW01000003">
    <property type="protein sequence ID" value="PKR89957.1"/>
    <property type="molecule type" value="Genomic_DNA"/>
</dbReference>
<dbReference type="AlphaFoldDB" id="A0A1I4S4R8"/>
<dbReference type="InterPro" id="IPR014756">
    <property type="entry name" value="Ig_E-set"/>
</dbReference>
<feature type="domain" description="Glycosyl hydrolase family 13 catalytic" evidence="5">
    <location>
        <begin position="179"/>
        <end position="568"/>
    </location>
</feature>
<accession>A0A1I4S4R8</accession>
<evidence type="ECO:0000256" key="1">
    <source>
        <dbReference type="ARBA" id="ARBA00008061"/>
    </source>
</evidence>
<keyword evidence="2" id="KW-0378">Hydrolase</keyword>
<evidence type="ECO:0000259" key="5">
    <source>
        <dbReference type="SMART" id="SM00642"/>
    </source>
</evidence>
<evidence type="ECO:0000313" key="6">
    <source>
        <dbReference type="EMBL" id="PKR89957.1"/>
    </source>
</evidence>
<dbReference type="GO" id="GO:0004135">
    <property type="term" value="F:amylo-alpha-1,6-glucosidase activity"/>
    <property type="evidence" value="ECO:0007669"/>
    <property type="project" value="InterPro"/>
</dbReference>
<keyword evidence="3" id="KW-0326">Glycosidase</keyword>
<dbReference type="InterPro" id="IPR011837">
    <property type="entry name" value="Glycogen_debranch_GlgX"/>
</dbReference>
<feature type="compositionally biased region" description="Basic and acidic residues" evidence="4">
    <location>
        <begin position="467"/>
        <end position="483"/>
    </location>
</feature>
<reference evidence="6 7" key="1">
    <citation type="submission" date="2017-12" db="EMBL/GenBank/DDBJ databases">
        <title>Anaerobic carbon monoxide metabolism by Pleomorphomonas carboxyditropha sp. nov., a new mesophilic hydrogenogenic carboxidotroph.</title>
        <authorList>
            <person name="Esquivel-Elizondo S."/>
            <person name="Krajmalnik-Brown R."/>
        </authorList>
    </citation>
    <scope>NUCLEOTIDE SEQUENCE [LARGE SCALE GENOMIC DNA]</scope>
    <source>
        <strain evidence="6 7">R5-392</strain>
    </source>
</reference>
<comment type="caution">
    <text evidence="6">The sequence shown here is derived from an EMBL/GenBank/DDBJ whole genome shotgun (WGS) entry which is preliminary data.</text>
</comment>
<dbReference type="InterPro" id="IPR013783">
    <property type="entry name" value="Ig-like_fold"/>
</dbReference>
<dbReference type="CDD" id="cd11326">
    <property type="entry name" value="AmyAc_Glg_debranch"/>
    <property type="match status" value="1"/>
</dbReference>
<dbReference type="InterPro" id="IPR013780">
    <property type="entry name" value="Glyco_hydro_b"/>
</dbReference>
<dbReference type="Proteomes" id="UP000233491">
    <property type="component" value="Unassembled WGS sequence"/>
</dbReference>
<dbReference type="InterPro" id="IPR017853">
    <property type="entry name" value="GH"/>
</dbReference>
<dbReference type="CDD" id="cd02856">
    <property type="entry name" value="E_set_GDE_Isoamylase_N"/>
    <property type="match status" value="1"/>
</dbReference>
<dbReference type="Gene3D" id="2.60.40.10">
    <property type="entry name" value="Immunoglobulins"/>
    <property type="match status" value="1"/>
</dbReference>
<feature type="region of interest" description="Disordered" evidence="4">
    <location>
        <begin position="688"/>
        <end position="707"/>
    </location>
</feature>
<sequence>MRKVMPGSPFPLGVTVDDKGANFALFSDNASGVTLCLFDRFGMTEQERIPVRECTNGVWHCYLPGVGRGQVYGWRVHGPWAPEAGHRFNPNKLLLDPYARQLVGEVRWNDTLYGYEIGAGEDADLTIDERDSAAFMPKARVVAGTPMVTTQHPHVSWAKTVIYEGHVRGLTMLHPLVPQTIRGTFSALGQPEFVDYLVRLGITSLELLPIQSFLQDRHLVDNGLSNYWGYNTLGFFAPEPRYLGDNGLESIGEAVDLLHQAGIEIILDVVYNHTCEGNHLGPMLSFKGIDNASYYRLMPDNRRYYDNLTGCGNALNTDHPRVLQMVLDSLRLWASVYGIDGFRFDLATTLGRRPEGFDPGHAFFNAILQDPLLGGLKLIAEPWDIGPGGYQLGSFPPGFSEWNGDYRDKVRGFWSGEEGLLPSFTTRVAASQDFFAEGRRRPWSSVNFITAHDGFTLHDLVTYNHKHNEDNREDNRDGHDDNKSWNCGEEGETDDEAINALRRRQKRNLLATLFLSQGVPMVLAGDECSNTQGGNNNAYCQDNEIGWVNWSDEDPELPTFVARLVNLRKNHSALSRPEFLTGARNEMGQPDVVWFNNHGERMSEEDWENPHSKCLTLRLAPVLESEAPLLIMLNASHVPVSFKVPPGQPGDWEVILATGEDFEDVRLGSADHFTMPARTLVLAEWREQSPATTVPDATPPVDELEDG</sequence>
<dbReference type="NCBIfam" id="TIGR02100">
    <property type="entry name" value="glgX_debranch"/>
    <property type="match status" value="1"/>
</dbReference>
<evidence type="ECO:0000256" key="4">
    <source>
        <dbReference type="SAM" id="MobiDB-lite"/>
    </source>
</evidence>
<dbReference type="InterPro" id="IPR004193">
    <property type="entry name" value="Glyco_hydro_13_N"/>
</dbReference>
<dbReference type="InterPro" id="IPR044505">
    <property type="entry name" value="GlgX_Isoamylase_N_E_set"/>
</dbReference>
<name>A0A1I4S4R8_9HYPH</name>